<evidence type="ECO:0000313" key="7">
    <source>
        <dbReference type="EMBL" id="QHB99160.1"/>
    </source>
</evidence>
<reference evidence="7 8" key="1">
    <citation type="journal article" date="2018" name="Int. J. Syst. Evol. Microbiol.">
        <title>Epidermidibacterium keratini gen. nov., sp. nov., a member of the family Sporichthyaceae, isolated from keratin epidermis.</title>
        <authorList>
            <person name="Lee D.G."/>
            <person name="Trujillo M.E."/>
            <person name="Kang S."/>
            <person name="Nam J.J."/>
            <person name="Kim Y.J."/>
        </authorList>
    </citation>
    <scope>NUCLEOTIDE SEQUENCE [LARGE SCALE GENOMIC DNA]</scope>
    <source>
        <strain evidence="7 8">EPI-7</strain>
    </source>
</reference>
<dbReference type="InterPro" id="IPR033749">
    <property type="entry name" value="Polyprenyl_synt_CS"/>
</dbReference>
<dbReference type="SUPFAM" id="SSF48576">
    <property type="entry name" value="Terpenoid synthases"/>
    <property type="match status" value="1"/>
</dbReference>
<comment type="cofactor">
    <cofactor evidence="1">
        <name>Mg(2+)</name>
        <dbReference type="ChEBI" id="CHEBI:18420"/>
    </cofactor>
</comment>
<proteinExistence type="inferred from homology"/>
<keyword evidence="3 6" id="KW-0808">Transferase</keyword>
<dbReference type="InterPro" id="IPR000092">
    <property type="entry name" value="Polyprenyl_synt"/>
</dbReference>
<evidence type="ECO:0000313" key="8">
    <source>
        <dbReference type="Proteomes" id="UP000463857"/>
    </source>
</evidence>
<evidence type="ECO:0000256" key="4">
    <source>
        <dbReference type="ARBA" id="ARBA00022723"/>
    </source>
</evidence>
<dbReference type="AlphaFoldDB" id="A0A7L4YI80"/>
<gene>
    <name evidence="7" type="ORF">EK0264_01885</name>
</gene>
<dbReference type="Proteomes" id="UP000463857">
    <property type="component" value="Chromosome"/>
</dbReference>
<dbReference type="RefSeq" id="WP_159542364.1">
    <property type="nucleotide sequence ID" value="NZ_CP047156.1"/>
</dbReference>
<evidence type="ECO:0000256" key="2">
    <source>
        <dbReference type="ARBA" id="ARBA00006706"/>
    </source>
</evidence>
<dbReference type="FunCoup" id="A0A7L4YI80">
    <property type="interactions" value="61"/>
</dbReference>
<accession>A0A7L4YI80</accession>
<dbReference type="Gene3D" id="1.10.600.10">
    <property type="entry name" value="Farnesyl Diphosphate Synthase"/>
    <property type="match status" value="1"/>
</dbReference>
<dbReference type="OrthoDB" id="4497239at2"/>
<keyword evidence="4" id="KW-0479">Metal-binding</keyword>
<evidence type="ECO:0000256" key="6">
    <source>
        <dbReference type="RuleBase" id="RU004466"/>
    </source>
</evidence>
<comment type="similarity">
    <text evidence="2 6">Belongs to the FPP/GGPP synthase family.</text>
</comment>
<dbReference type="GO" id="GO:0008299">
    <property type="term" value="P:isoprenoid biosynthetic process"/>
    <property type="evidence" value="ECO:0007669"/>
    <property type="project" value="InterPro"/>
</dbReference>
<dbReference type="InParanoid" id="A0A7L4YI80"/>
<dbReference type="GO" id="GO:0046872">
    <property type="term" value="F:metal ion binding"/>
    <property type="evidence" value="ECO:0007669"/>
    <property type="project" value="UniProtKB-KW"/>
</dbReference>
<evidence type="ECO:0000256" key="3">
    <source>
        <dbReference type="ARBA" id="ARBA00022679"/>
    </source>
</evidence>
<organism evidence="7 8">
    <name type="scientific">Epidermidibacterium keratini</name>
    <dbReference type="NCBI Taxonomy" id="1891644"/>
    <lineage>
        <taxon>Bacteria</taxon>
        <taxon>Bacillati</taxon>
        <taxon>Actinomycetota</taxon>
        <taxon>Actinomycetes</taxon>
        <taxon>Sporichthyales</taxon>
        <taxon>Sporichthyaceae</taxon>
        <taxon>Epidermidibacterium</taxon>
    </lineage>
</organism>
<keyword evidence="5" id="KW-0460">Magnesium</keyword>
<dbReference type="KEGG" id="eke:EK0264_01885"/>
<evidence type="ECO:0000256" key="1">
    <source>
        <dbReference type="ARBA" id="ARBA00001946"/>
    </source>
</evidence>
<dbReference type="InterPro" id="IPR008949">
    <property type="entry name" value="Isoprenoid_synthase_dom_sf"/>
</dbReference>
<dbReference type="SFLD" id="SFLDS00005">
    <property type="entry name" value="Isoprenoid_Synthase_Type_I"/>
    <property type="match status" value="1"/>
</dbReference>
<dbReference type="PANTHER" id="PTHR12001">
    <property type="entry name" value="GERANYLGERANYL PYROPHOSPHATE SYNTHASE"/>
    <property type="match status" value="1"/>
</dbReference>
<keyword evidence="8" id="KW-1185">Reference proteome</keyword>
<sequence length="365" mass="38796">MSTPPAPPPPDVDLTAVRARIDQTVEDMVDECGARLDELSDELAPVTDAMRQYSRGGKRIRALFGYAAWRATATAASQPSEEQVLAAVSAFELVQAAALAHDDIIDASDSRRGKPSMHVGFAAIHEQAGWRGNGAEFGTHAAILAGDQLLIWADAALQRANLPLEIFAAVRTEYDAMRLEVISGQYLDVLEEVRPAEASRAEERALRVAELKAASYTIARPMRIGATLAGAPATTISTFATFGHHLGIAFQLRDDLLGVFGDPAVTGKPAGDDLREGKRTVLLARTHARTDSPPVLERVGASDLSAVEIDQLRTLMRESGAVGDVEELIEQHTALATEALARVELDPAGAAALAALTDAAVRRAA</sequence>
<dbReference type="SFLD" id="SFLDG01017">
    <property type="entry name" value="Polyprenyl_Transferase_Like"/>
    <property type="match status" value="1"/>
</dbReference>
<dbReference type="PROSITE" id="PS00444">
    <property type="entry name" value="POLYPRENYL_SYNTHASE_2"/>
    <property type="match status" value="1"/>
</dbReference>
<dbReference type="GO" id="GO:0004659">
    <property type="term" value="F:prenyltransferase activity"/>
    <property type="evidence" value="ECO:0007669"/>
    <property type="project" value="InterPro"/>
</dbReference>
<name>A0A7L4YI80_9ACTN</name>
<evidence type="ECO:0000256" key="5">
    <source>
        <dbReference type="ARBA" id="ARBA00022842"/>
    </source>
</evidence>
<dbReference type="CDD" id="cd00685">
    <property type="entry name" value="Trans_IPPS_HT"/>
    <property type="match status" value="1"/>
</dbReference>
<dbReference type="Pfam" id="PF00348">
    <property type="entry name" value="polyprenyl_synt"/>
    <property type="match status" value="1"/>
</dbReference>
<dbReference type="EMBL" id="CP047156">
    <property type="protein sequence ID" value="QHB99160.1"/>
    <property type="molecule type" value="Genomic_DNA"/>
</dbReference>
<dbReference type="PANTHER" id="PTHR12001:SF85">
    <property type="entry name" value="SHORT CHAIN ISOPRENYL DIPHOSPHATE SYNTHASE"/>
    <property type="match status" value="1"/>
</dbReference>
<protein>
    <submittedName>
        <fullName evidence="7">Polyprenyl synthetase family protein</fullName>
    </submittedName>
</protein>